<gene>
    <name evidence="1" type="ORF">DFH07DRAFT_972189</name>
</gene>
<proteinExistence type="predicted"/>
<dbReference type="PANTHER" id="PTHR12616:SF1">
    <property type="entry name" value="VACUOLAR PROTEIN SORTING-ASSOCIATED PROTEIN 41 HOMOLOG"/>
    <property type="match status" value="1"/>
</dbReference>
<protein>
    <submittedName>
        <fullName evidence="1">Uncharacterized protein</fullName>
    </submittedName>
</protein>
<dbReference type="GO" id="GO:0005770">
    <property type="term" value="C:late endosome"/>
    <property type="evidence" value="ECO:0007669"/>
    <property type="project" value="TreeGrafter"/>
</dbReference>
<dbReference type="InterPro" id="IPR045111">
    <property type="entry name" value="Vps41/Vps8"/>
</dbReference>
<evidence type="ECO:0000313" key="2">
    <source>
        <dbReference type="Proteomes" id="UP001215280"/>
    </source>
</evidence>
<dbReference type="Proteomes" id="UP001215280">
    <property type="component" value="Unassembled WGS sequence"/>
</dbReference>
<dbReference type="Pfam" id="PF23556">
    <property type="entry name" value="TPR_Vps41"/>
    <property type="match status" value="1"/>
</dbReference>
<dbReference type="Gene3D" id="1.25.40.10">
    <property type="entry name" value="Tetratricopeptide repeat domain"/>
    <property type="match status" value="1"/>
</dbReference>
<dbReference type="GO" id="GO:0009267">
    <property type="term" value="P:cellular response to starvation"/>
    <property type="evidence" value="ECO:0007669"/>
    <property type="project" value="TreeGrafter"/>
</dbReference>
<dbReference type="InterPro" id="IPR011990">
    <property type="entry name" value="TPR-like_helical_dom_sf"/>
</dbReference>
<evidence type="ECO:0000313" key="1">
    <source>
        <dbReference type="EMBL" id="KAJ7721745.1"/>
    </source>
</evidence>
<accession>A0AAD7HIW2</accession>
<dbReference type="GO" id="GO:0006623">
    <property type="term" value="P:protein targeting to vacuole"/>
    <property type="evidence" value="ECO:0007669"/>
    <property type="project" value="InterPro"/>
</dbReference>
<dbReference type="GO" id="GO:0034058">
    <property type="term" value="P:endosomal vesicle fusion"/>
    <property type="evidence" value="ECO:0007669"/>
    <property type="project" value="TreeGrafter"/>
</dbReference>
<organism evidence="1 2">
    <name type="scientific">Mycena maculata</name>
    <dbReference type="NCBI Taxonomy" id="230809"/>
    <lineage>
        <taxon>Eukaryota</taxon>
        <taxon>Fungi</taxon>
        <taxon>Dikarya</taxon>
        <taxon>Basidiomycota</taxon>
        <taxon>Agaricomycotina</taxon>
        <taxon>Agaricomycetes</taxon>
        <taxon>Agaricomycetidae</taxon>
        <taxon>Agaricales</taxon>
        <taxon>Marasmiineae</taxon>
        <taxon>Mycenaceae</taxon>
        <taxon>Mycena</taxon>
    </lineage>
</organism>
<reference evidence="1" key="1">
    <citation type="submission" date="2023-03" db="EMBL/GenBank/DDBJ databases">
        <title>Massive genome expansion in bonnet fungi (Mycena s.s.) driven by repeated elements and novel gene families across ecological guilds.</title>
        <authorList>
            <consortium name="Lawrence Berkeley National Laboratory"/>
            <person name="Harder C.B."/>
            <person name="Miyauchi S."/>
            <person name="Viragh M."/>
            <person name="Kuo A."/>
            <person name="Thoen E."/>
            <person name="Andreopoulos B."/>
            <person name="Lu D."/>
            <person name="Skrede I."/>
            <person name="Drula E."/>
            <person name="Henrissat B."/>
            <person name="Morin E."/>
            <person name="Kohler A."/>
            <person name="Barry K."/>
            <person name="LaButti K."/>
            <person name="Morin E."/>
            <person name="Salamov A."/>
            <person name="Lipzen A."/>
            <person name="Mereny Z."/>
            <person name="Hegedus B."/>
            <person name="Baldrian P."/>
            <person name="Stursova M."/>
            <person name="Weitz H."/>
            <person name="Taylor A."/>
            <person name="Grigoriev I.V."/>
            <person name="Nagy L.G."/>
            <person name="Martin F."/>
            <person name="Kauserud H."/>
        </authorList>
    </citation>
    <scope>NUCLEOTIDE SEQUENCE</scope>
    <source>
        <strain evidence="1">CBHHK188m</strain>
    </source>
</reference>
<dbReference type="AlphaFoldDB" id="A0AAD7HIW2"/>
<sequence length="246" mass="27536">MISGERLPAGKSQAITLLVDHVHSIPVKLYAEFSTPRLIDYNLEIVSRSVDVERRATAEMMMEQQAGPTLIIERLGDVHRAIDFAKEQNDDDLWEELLKYFETRPTFIRGLLENVGAEISPLRHIRRIKNGLEISGLQEALIKILQDFHLQISLLEGCQTILNGDSSDFVHMDQTAGFFLTGKTTCPIYAWTLQENPQGLIILFLCRDVHATCTSGGDQLAFGSVVQARLDRGCPVCHKESEGSQT</sequence>
<name>A0AAD7HIW2_9AGAR</name>
<keyword evidence="2" id="KW-1185">Reference proteome</keyword>
<dbReference type="PANTHER" id="PTHR12616">
    <property type="entry name" value="VACUOLAR PROTEIN SORTING VPS41"/>
    <property type="match status" value="1"/>
</dbReference>
<comment type="caution">
    <text evidence="1">The sequence shown here is derived from an EMBL/GenBank/DDBJ whole genome shotgun (WGS) entry which is preliminary data.</text>
</comment>
<dbReference type="EMBL" id="JARJLG010000265">
    <property type="protein sequence ID" value="KAJ7721745.1"/>
    <property type="molecule type" value="Genomic_DNA"/>
</dbReference>
<dbReference type="GO" id="GO:0016236">
    <property type="term" value="P:macroautophagy"/>
    <property type="evidence" value="ECO:0007669"/>
    <property type="project" value="TreeGrafter"/>
</dbReference>
<dbReference type="GO" id="GO:0030897">
    <property type="term" value="C:HOPS complex"/>
    <property type="evidence" value="ECO:0007669"/>
    <property type="project" value="TreeGrafter"/>
</dbReference>